<evidence type="ECO:0000256" key="6">
    <source>
        <dbReference type="ARBA" id="ARBA00012487"/>
    </source>
</evidence>
<evidence type="ECO:0000256" key="9">
    <source>
        <dbReference type="ARBA" id="ARBA00022692"/>
    </source>
</evidence>
<evidence type="ECO:0000256" key="8">
    <source>
        <dbReference type="ARBA" id="ARBA00022679"/>
    </source>
</evidence>
<name>A0AAV4ENW7_9GAST</name>
<dbReference type="PANTHER" id="PTHR13773">
    <property type="entry name" value="PHOSPHATIDATE CYTIDYLYLTRANSFERASE"/>
    <property type="match status" value="1"/>
</dbReference>
<dbReference type="InterPro" id="IPR016720">
    <property type="entry name" value="PC_Trfase_euk"/>
</dbReference>
<keyword evidence="13 16" id="KW-0472">Membrane</keyword>
<evidence type="ECO:0000256" key="13">
    <source>
        <dbReference type="ARBA" id="ARBA00023136"/>
    </source>
</evidence>
<comment type="similarity">
    <text evidence="5 16 17">Belongs to the CDS family.</text>
</comment>
<evidence type="ECO:0000256" key="7">
    <source>
        <dbReference type="ARBA" id="ARBA00022516"/>
    </source>
</evidence>
<keyword evidence="10 16" id="KW-0548">Nucleotidyltransferase</keyword>
<comment type="caution">
    <text evidence="19">The sequence shown here is derived from an EMBL/GenBank/DDBJ whole genome shotgun (WGS) entry which is preliminary data.</text>
</comment>
<dbReference type="GO" id="GO:0005789">
    <property type="term" value="C:endoplasmic reticulum membrane"/>
    <property type="evidence" value="ECO:0007669"/>
    <property type="project" value="TreeGrafter"/>
</dbReference>
<reference evidence="19 20" key="1">
    <citation type="journal article" date="2021" name="Elife">
        <title>Chloroplast acquisition without the gene transfer in kleptoplastic sea slugs, Plakobranchus ocellatus.</title>
        <authorList>
            <person name="Maeda T."/>
            <person name="Takahashi S."/>
            <person name="Yoshida T."/>
            <person name="Shimamura S."/>
            <person name="Takaki Y."/>
            <person name="Nagai Y."/>
            <person name="Toyoda A."/>
            <person name="Suzuki Y."/>
            <person name="Arimoto A."/>
            <person name="Ishii H."/>
            <person name="Satoh N."/>
            <person name="Nishiyama T."/>
            <person name="Hasebe M."/>
            <person name="Maruyama T."/>
            <person name="Minagawa J."/>
            <person name="Obokata J."/>
            <person name="Shigenobu S."/>
        </authorList>
    </citation>
    <scope>NUCLEOTIDE SEQUENCE [LARGE SCALE GENOMIC DNA]</scope>
</reference>
<proteinExistence type="inferred from homology"/>
<feature type="region of interest" description="Disordered" evidence="18">
    <location>
        <begin position="1"/>
        <end position="59"/>
    </location>
</feature>
<dbReference type="PROSITE" id="PS01315">
    <property type="entry name" value="CDS"/>
    <property type="match status" value="1"/>
</dbReference>
<evidence type="ECO:0000313" key="20">
    <source>
        <dbReference type="Proteomes" id="UP000762676"/>
    </source>
</evidence>
<feature type="transmembrane region" description="Helical" evidence="16">
    <location>
        <begin position="263"/>
        <end position="286"/>
    </location>
</feature>
<comment type="catalytic activity">
    <reaction evidence="1 16 17">
        <text>a 1,2-diacyl-sn-glycero-3-phosphate + CTP + H(+) = a CDP-1,2-diacyl-sn-glycerol + diphosphate</text>
        <dbReference type="Rhea" id="RHEA:16229"/>
        <dbReference type="ChEBI" id="CHEBI:15378"/>
        <dbReference type="ChEBI" id="CHEBI:33019"/>
        <dbReference type="ChEBI" id="CHEBI:37563"/>
        <dbReference type="ChEBI" id="CHEBI:58332"/>
        <dbReference type="ChEBI" id="CHEBI:58608"/>
        <dbReference type="EC" id="2.7.7.41"/>
    </reaction>
</comment>
<feature type="transmembrane region" description="Helical" evidence="16">
    <location>
        <begin position="99"/>
        <end position="121"/>
    </location>
</feature>
<keyword evidence="14 16" id="KW-0594">Phospholipid biosynthesis</keyword>
<accession>A0AAV4ENW7</accession>
<feature type="compositionally biased region" description="Pro residues" evidence="18">
    <location>
        <begin position="45"/>
        <end position="54"/>
    </location>
</feature>
<feature type="transmembrane region" description="Helical" evidence="16">
    <location>
        <begin position="169"/>
        <end position="188"/>
    </location>
</feature>
<dbReference type="Pfam" id="PF01148">
    <property type="entry name" value="CTP_transf_1"/>
    <property type="match status" value="1"/>
</dbReference>
<keyword evidence="20" id="KW-1185">Reference proteome</keyword>
<feature type="transmembrane region" description="Helical" evidence="16">
    <location>
        <begin position="225"/>
        <end position="251"/>
    </location>
</feature>
<evidence type="ECO:0000313" key="19">
    <source>
        <dbReference type="EMBL" id="GFR62148.1"/>
    </source>
</evidence>
<evidence type="ECO:0000256" key="5">
    <source>
        <dbReference type="ARBA" id="ARBA00010185"/>
    </source>
</evidence>
<evidence type="ECO:0000256" key="17">
    <source>
        <dbReference type="RuleBase" id="RU003938"/>
    </source>
</evidence>
<evidence type="ECO:0000256" key="16">
    <source>
        <dbReference type="PIRNR" id="PIRNR018269"/>
    </source>
</evidence>
<evidence type="ECO:0000256" key="4">
    <source>
        <dbReference type="ARBA" id="ARBA00005189"/>
    </source>
</evidence>
<protein>
    <recommendedName>
        <fullName evidence="6 16">Phosphatidate cytidylyltransferase</fullName>
        <ecNumber evidence="6 16">2.7.7.41</ecNumber>
    </recommendedName>
</protein>
<evidence type="ECO:0000256" key="1">
    <source>
        <dbReference type="ARBA" id="ARBA00001698"/>
    </source>
</evidence>
<dbReference type="GO" id="GO:0004605">
    <property type="term" value="F:phosphatidate cytidylyltransferase activity"/>
    <property type="evidence" value="ECO:0007669"/>
    <property type="project" value="UniProtKB-UniRule"/>
</dbReference>
<organism evidence="19 20">
    <name type="scientific">Elysia marginata</name>
    <dbReference type="NCBI Taxonomy" id="1093978"/>
    <lineage>
        <taxon>Eukaryota</taxon>
        <taxon>Metazoa</taxon>
        <taxon>Spiralia</taxon>
        <taxon>Lophotrochozoa</taxon>
        <taxon>Mollusca</taxon>
        <taxon>Gastropoda</taxon>
        <taxon>Heterobranchia</taxon>
        <taxon>Euthyneura</taxon>
        <taxon>Panpulmonata</taxon>
        <taxon>Sacoglossa</taxon>
        <taxon>Placobranchoidea</taxon>
        <taxon>Plakobranchidae</taxon>
        <taxon>Elysia</taxon>
    </lineage>
</organism>
<dbReference type="GO" id="GO:0016024">
    <property type="term" value="P:CDP-diacylglycerol biosynthetic process"/>
    <property type="evidence" value="ECO:0007669"/>
    <property type="project" value="UniProtKB-UniRule"/>
</dbReference>
<keyword evidence="8 16" id="KW-0808">Transferase</keyword>
<dbReference type="EC" id="2.7.7.41" evidence="6 16"/>
<evidence type="ECO:0000256" key="14">
    <source>
        <dbReference type="ARBA" id="ARBA00023209"/>
    </source>
</evidence>
<evidence type="ECO:0000256" key="3">
    <source>
        <dbReference type="ARBA" id="ARBA00005119"/>
    </source>
</evidence>
<gene>
    <name evidence="19" type="ORF">ElyMa_003575400</name>
</gene>
<feature type="transmembrane region" description="Helical" evidence="16">
    <location>
        <begin position="341"/>
        <end position="366"/>
    </location>
</feature>
<comment type="subcellular location">
    <subcellularLocation>
        <location evidence="2">Membrane</location>
        <topology evidence="2">Multi-pass membrane protein</topology>
    </subcellularLocation>
</comment>
<keyword evidence="11 16" id="KW-1133">Transmembrane helix</keyword>
<dbReference type="PIRSF" id="PIRSF018269">
    <property type="entry name" value="PC_trans_euk"/>
    <property type="match status" value="1"/>
</dbReference>
<feature type="transmembrane region" description="Helical" evidence="16">
    <location>
        <begin position="200"/>
        <end position="219"/>
    </location>
</feature>
<keyword evidence="15 16" id="KW-1208">Phospholipid metabolism</keyword>
<dbReference type="EMBL" id="BMAT01007323">
    <property type="protein sequence ID" value="GFR62148.1"/>
    <property type="molecule type" value="Genomic_DNA"/>
</dbReference>
<keyword evidence="12 16" id="KW-0443">Lipid metabolism</keyword>
<dbReference type="PANTHER" id="PTHR13773:SF8">
    <property type="entry name" value="PHOSPHATIDATE CYTIDYLYLTRANSFERASE, PHOTORECEPTOR-SPECIFIC"/>
    <property type="match status" value="1"/>
</dbReference>
<evidence type="ECO:0000256" key="11">
    <source>
        <dbReference type="ARBA" id="ARBA00022989"/>
    </source>
</evidence>
<feature type="transmembrane region" description="Helical" evidence="16">
    <location>
        <begin position="133"/>
        <end position="157"/>
    </location>
</feature>
<comment type="pathway">
    <text evidence="3 16 17">Phospholipid metabolism; CDP-diacylglycerol biosynthesis; CDP-diacylglycerol from sn-glycerol 3-phosphate: step 3/3.</text>
</comment>
<evidence type="ECO:0000256" key="10">
    <source>
        <dbReference type="ARBA" id="ARBA00022695"/>
    </source>
</evidence>
<sequence length="456" mass="51694">MATLAAELRQRPGPNKPDFDEKDKSAGTVPASASDSDEDDLPVKPSKPPAPPPQSSDSLDEALKDFSPRWRNWLIRGIFTWLMIFSFAVLIYLGPLALVLVTFAIQIKCFHEIITIGYIVYRSYDLPWFRTLSWYFLFTSNFFFFGESMIGSFGMLLARQDFLWPFVKYHRFISFSLYTAGLVGFVCSLVKKHYLKQFTLFGWTHVTLLLVVAQSHFIVQNVLEGLVWVLVPVSMIICNDIMAYMFGFFFGRTPLIKLSPKKTWEGFIGGAFSTILFGILLSYVLLQYDYFVCPVSYDEAQGGLSMDCVRPHVFVISEYTLPETLQGLLKLVGSQKTTVSIYPFILHSISLSLFASVIGPFGGFFASGFKRAFKIKDFADTIPGHGGIMDRFDCQFLMATFVHVYHFSFIRVPNPQNIVQSVLTLKPEQQLQVFLLLQEKLLKRGILHSISADSSI</sequence>
<evidence type="ECO:0000256" key="18">
    <source>
        <dbReference type="SAM" id="MobiDB-lite"/>
    </source>
</evidence>
<feature type="transmembrane region" description="Helical" evidence="16">
    <location>
        <begin position="73"/>
        <end position="93"/>
    </location>
</feature>
<evidence type="ECO:0000256" key="12">
    <source>
        <dbReference type="ARBA" id="ARBA00023098"/>
    </source>
</evidence>
<evidence type="ECO:0000256" key="15">
    <source>
        <dbReference type="ARBA" id="ARBA00023264"/>
    </source>
</evidence>
<keyword evidence="7 16" id="KW-0444">Lipid biosynthesis</keyword>
<evidence type="ECO:0000256" key="2">
    <source>
        <dbReference type="ARBA" id="ARBA00004141"/>
    </source>
</evidence>
<dbReference type="InterPro" id="IPR000374">
    <property type="entry name" value="PC_trans"/>
</dbReference>
<comment type="pathway">
    <text evidence="4">Lipid metabolism.</text>
</comment>
<dbReference type="AlphaFoldDB" id="A0AAV4ENW7"/>
<keyword evidence="9 16" id="KW-0812">Transmembrane</keyword>
<dbReference type="Proteomes" id="UP000762676">
    <property type="component" value="Unassembled WGS sequence"/>
</dbReference>